<evidence type="ECO:0000313" key="6">
    <source>
        <dbReference type="Proteomes" id="UP000010474"/>
    </source>
</evidence>
<evidence type="ECO:0000256" key="3">
    <source>
        <dbReference type="ARBA" id="ARBA00023239"/>
    </source>
</evidence>
<dbReference type="KEGG" id="acy:Anacy_5621"/>
<dbReference type="OrthoDB" id="9804602at2"/>
<dbReference type="InterPro" id="IPR024060">
    <property type="entry name" value="Ureidoglycolate_lyase_dom_sf"/>
</dbReference>
<dbReference type="Gene3D" id="2.60.120.480">
    <property type="entry name" value="Ureidoglycolate hydrolase"/>
    <property type="match status" value="1"/>
</dbReference>
<dbReference type="SUPFAM" id="SSF51182">
    <property type="entry name" value="RmlC-like cupins"/>
    <property type="match status" value="1"/>
</dbReference>
<dbReference type="Pfam" id="PF04115">
    <property type="entry name" value="Ureidogly_lyase"/>
    <property type="match status" value="1"/>
</dbReference>
<evidence type="ECO:0000256" key="1">
    <source>
        <dbReference type="ARBA" id="ARBA00011738"/>
    </source>
</evidence>
<dbReference type="STRING" id="272123.Anacy_5621"/>
<name>K9ZQ52_ANACC</name>
<accession>K9ZQ52</accession>
<dbReference type="GO" id="GO:0006144">
    <property type="term" value="P:purine nucleobase metabolic process"/>
    <property type="evidence" value="ECO:0007669"/>
    <property type="project" value="UniProtKB-KW"/>
</dbReference>
<dbReference type="PANTHER" id="PTHR35721">
    <property type="entry name" value="UREIDOGLYCOLATE HYDROLASE"/>
    <property type="match status" value="1"/>
</dbReference>
<dbReference type="GO" id="GO:0050385">
    <property type="term" value="F:ureidoglycolate lyase activity"/>
    <property type="evidence" value="ECO:0007669"/>
    <property type="project" value="UniProtKB-EC"/>
</dbReference>
<proteinExistence type="predicted"/>
<dbReference type="HOGENOM" id="CLU_070445_1_0_3"/>
<protein>
    <recommendedName>
        <fullName evidence="7">Ureidoglycolate hydrolase</fullName>
    </recommendedName>
</protein>
<gene>
    <name evidence="5" type="ordered locus">Anacy_5621</name>
</gene>
<dbReference type="PATRIC" id="fig|272123.3.peg.6078"/>
<dbReference type="EMBL" id="CP003659">
    <property type="protein sequence ID" value="AFZ60929.1"/>
    <property type="molecule type" value="Genomic_DNA"/>
</dbReference>
<keyword evidence="3" id="KW-0456">Lyase</keyword>
<evidence type="ECO:0000256" key="2">
    <source>
        <dbReference type="ARBA" id="ARBA00022631"/>
    </source>
</evidence>
<evidence type="ECO:0000313" key="5">
    <source>
        <dbReference type="EMBL" id="AFZ60929.1"/>
    </source>
</evidence>
<dbReference type="AlphaFoldDB" id="K9ZQ52"/>
<dbReference type="RefSeq" id="WP_015217541.1">
    <property type="nucleotide sequence ID" value="NC_019771.1"/>
</dbReference>
<reference evidence="6" key="1">
    <citation type="journal article" date="2013" name="Proc. Natl. Acad. Sci. U.S.A.">
        <title>Improving the coverage of the cyanobacterial phylum using diversity-driven genome sequencing.</title>
        <authorList>
            <person name="Shih P.M."/>
            <person name="Wu D."/>
            <person name="Latifi A."/>
            <person name="Axen S.D."/>
            <person name="Fewer D.P."/>
            <person name="Talla E."/>
            <person name="Calteau A."/>
            <person name="Cai F."/>
            <person name="Tandeau de Marsac N."/>
            <person name="Rippka R."/>
            <person name="Herdman M."/>
            <person name="Sivonen K."/>
            <person name="Coursin T."/>
            <person name="Laurent T."/>
            <person name="Goodwin L."/>
            <person name="Nolan M."/>
            <person name="Davenport K.W."/>
            <person name="Han C.S."/>
            <person name="Rubin E.M."/>
            <person name="Eisen J.A."/>
            <person name="Woyke T."/>
            <person name="Gugger M."/>
            <person name="Kerfeld C.A."/>
        </authorList>
    </citation>
    <scope>NUCLEOTIDE SEQUENCE [LARGE SCALE GENOMIC DNA]</scope>
    <source>
        <strain evidence="6">ATCC 27899 / PCC 7122</strain>
    </source>
</reference>
<comment type="subunit">
    <text evidence="1">Homodimer.</text>
</comment>
<organism evidence="5 6">
    <name type="scientific">Anabaena cylindrica (strain ATCC 27899 / PCC 7122)</name>
    <dbReference type="NCBI Taxonomy" id="272123"/>
    <lineage>
        <taxon>Bacteria</taxon>
        <taxon>Bacillati</taxon>
        <taxon>Cyanobacteriota</taxon>
        <taxon>Cyanophyceae</taxon>
        <taxon>Nostocales</taxon>
        <taxon>Nostocaceae</taxon>
        <taxon>Anabaena</taxon>
    </lineage>
</organism>
<sequence>MSTSQTLQQLNAKWITPENFQRYGQLIFPSGDGKAFDAEDAQLNLQNGIPRFYIMRLSKNGHKFHKITRHIQCTQCLGSLEGKDWLMGVCPPDNAINEPVLAELAAFRIPGNCFIKLEVGTWHAGPYFEHEFVDFYNLELSDTNVVDHFTHDFLKSHQLQFEMIYSRIQESGVRSQE</sequence>
<keyword evidence="6" id="KW-1185">Reference proteome</keyword>
<dbReference type="PANTHER" id="PTHR35721:SF1">
    <property type="entry name" value="UREIDOGLYCOLATE HYDROLASE"/>
    <property type="match status" value="1"/>
</dbReference>
<comment type="catalytic activity">
    <reaction evidence="4">
        <text>(S)-ureidoglycolate = urea + glyoxylate</text>
        <dbReference type="Rhea" id="RHEA:11304"/>
        <dbReference type="ChEBI" id="CHEBI:16199"/>
        <dbReference type="ChEBI" id="CHEBI:36655"/>
        <dbReference type="ChEBI" id="CHEBI:57296"/>
        <dbReference type="EC" id="4.3.2.3"/>
    </reaction>
</comment>
<dbReference type="Proteomes" id="UP000010474">
    <property type="component" value="Chromosome"/>
</dbReference>
<dbReference type="eggNOG" id="COG3194">
    <property type="taxonomic scope" value="Bacteria"/>
</dbReference>
<dbReference type="InterPro" id="IPR007247">
    <property type="entry name" value="Ureidogly_lyase"/>
</dbReference>
<keyword evidence="2" id="KW-0659">Purine metabolism</keyword>
<dbReference type="InterPro" id="IPR011051">
    <property type="entry name" value="RmlC_Cupin_sf"/>
</dbReference>
<evidence type="ECO:0000256" key="4">
    <source>
        <dbReference type="ARBA" id="ARBA00047684"/>
    </source>
</evidence>
<dbReference type="GO" id="GO:0000256">
    <property type="term" value="P:allantoin catabolic process"/>
    <property type="evidence" value="ECO:0007669"/>
    <property type="project" value="InterPro"/>
</dbReference>
<evidence type="ECO:0008006" key="7">
    <source>
        <dbReference type="Google" id="ProtNLM"/>
    </source>
</evidence>
<dbReference type="GO" id="GO:0004848">
    <property type="term" value="F:ureidoglycolate hydrolase activity"/>
    <property type="evidence" value="ECO:0007669"/>
    <property type="project" value="InterPro"/>
</dbReference>